<dbReference type="InterPro" id="IPR049808">
    <property type="entry name" value="CONSTANS-like_Bbox1"/>
</dbReference>
<evidence type="ECO:0000259" key="4">
    <source>
        <dbReference type="SMART" id="SM00336"/>
    </source>
</evidence>
<keyword evidence="2" id="KW-0863">Zinc-finger</keyword>
<dbReference type="InterPro" id="IPR000315">
    <property type="entry name" value="Znf_B-box"/>
</dbReference>
<dbReference type="STRING" id="3750.A0A498HF30"/>
<evidence type="ECO:0000256" key="1">
    <source>
        <dbReference type="ARBA" id="ARBA00022723"/>
    </source>
</evidence>
<proteinExistence type="predicted"/>
<dbReference type="GO" id="GO:0008270">
    <property type="term" value="F:zinc ion binding"/>
    <property type="evidence" value="ECO:0007669"/>
    <property type="project" value="UniProtKB-KW"/>
</dbReference>
<accession>A0A498HF30</accession>
<dbReference type="CDD" id="cd19821">
    <property type="entry name" value="Bbox1_BBX-like"/>
    <property type="match status" value="1"/>
</dbReference>
<dbReference type="PANTHER" id="PTHR31717:SF142">
    <property type="entry name" value="B-BOX DOMAIN PROTEIN 30-RELATED"/>
    <property type="match status" value="1"/>
</dbReference>
<keyword evidence="1" id="KW-0479">Metal-binding</keyword>
<sequence>MCRGVQESGFWQSPILIPSGGLVCCELCNSRASLYCLADDAFLCRKCDRWVHGANFLALRHARCLLCNTCQNLTQRYVVGIAVKVMLPTILSRVDRNRCESNAKSRMPKYVSYRWFKNHVNSKYSTFMATELAFKIICKTTVEIVFKIKLAAIKATLQNHI</sequence>
<evidence type="ECO:0000313" key="6">
    <source>
        <dbReference type="Proteomes" id="UP000290289"/>
    </source>
</evidence>
<name>A0A498HF30_MALDO</name>
<evidence type="ECO:0000256" key="3">
    <source>
        <dbReference type="ARBA" id="ARBA00022833"/>
    </source>
</evidence>
<feature type="domain" description="B box-type" evidence="4">
    <location>
        <begin position="20"/>
        <end position="66"/>
    </location>
</feature>
<dbReference type="AlphaFoldDB" id="A0A498HF30"/>
<dbReference type="Proteomes" id="UP000290289">
    <property type="component" value="Chromosome 17"/>
</dbReference>
<evidence type="ECO:0000256" key="2">
    <source>
        <dbReference type="ARBA" id="ARBA00022771"/>
    </source>
</evidence>
<dbReference type="PANTHER" id="PTHR31717">
    <property type="entry name" value="ZINC FINGER PROTEIN CONSTANS-LIKE 10"/>
    <property type="match status" value="1"/>
</dbReference>
<dbReference type="SMART" id="SM00336">
    <property type="entry name" value="BBOX"/>
    <property type="match status" value="1"/>
</dbReference>
<comment type="caution">
    <text evidence="5">The sequence shown here is derived from an EMBL/GenBank/DDBJ whole genome shotgun (WGS) entry which is preliminary data.</text>
</comment>
<reference evidence="5 6" key="1">
    <citation type="submission" date="2018-10" db="EMBL/GenBank/DDBJ databases">
        <title>A high-quality apple genome assembly.</title>
        <authorList>
            <person name="Hu J."/>
        </authorList>
    </citation>
    <scope>NUCLEOTIDE SEQUENCE [LARGE SCALE GENOMIC DNA]</scope>
    <source>
        <strain evidence="6">cv. HFTH1</strain>
        <tissue evidence="5">Young leaf</tissue>
    </source>
</reference>
<protein>
    <recommendedName>
        <fullName evidence="4">B box-type domain-containing protein</fullName>
    </recommendedName>
</protein>
<keyword evidence="3" id="KW-0862">Zinc</keyword>
<organism evidence="5 6">
    <name type="scientific">Malus domestica</name>
    <name type="common">Apple</name>
    <name type="synonym">Pyrus malus</name>
    <dbReference type="NCBI Taxonomy" id="3750"/>
    <lineage>
        <taxon>Eukaryota</taxon>
        <taxon>Viridiplantae</taxon>
        <taxon>Streptophyta</taxon>
        <taxon>Embryophyta</taxon>
        <taxon>Tracheophyta</taxon>
        <taxon>Spermatophyta</taxon>
        <taxon>Magnoliopsida</taxon>
        <taxon>eudicotyledons</taxon>
        <taxon>Gunneridae</taxon>
        <taxon>Pentapetalae</taxon>
        <taxon>rosids</taxon>
        <taxon>fabids</taxon>
        <taxon>Rosales</taxon>
        <taxon>Rosaceae</taxon>
        <taxon>Amygdaloideae</taxon>
        <taxon>Maleae</taxon>
        <taxon>Malus</taxon>
    </lineage>
</organism>
<gene>
    <name evidence="5" type="ORF">DVH24_028212</name>
</gene>
<evidence type="ECO:0000313" key="5">
    <source>
        <dbReference type="EMBL" id="RXH68065.1"/>
    </source>
</evidence>
<keyword evidence="6" id="KW-1185">Reference proteome</keyword>
<dbReference type="EMBL" id="RDQH01000343">
    <property type="protein sequence ID" value="RXH68065.1"/>
    <property type="molecule type" value="Genomic_DNA"/>
</dbReference>